<dbReference type="AlphaFoldDB" id="A0A8J2J0Q6"/>
<proteinExistence type="predicted"/>
<dbReference type="Proteomes" id="UP000708208">
    <property type="component" value="Unassembled WGS sequence"/>
</dbReference>
<keyword evidence="2" id="KW-1185">Reference proteome</keyword>
<protein>
    <submittedName>
        <fullName evidence="1">Uncharacterized protein</fullName>
    </submittedName>
</protein>
<accession>A0A8J2J0Q6</accession>
<name>A0A8J2J0Q6_9HEXA</name>
<organism evidence="1 2">
    <name type="scientific">Allacma fusca</name>
    <dbReference type="NCBI Taxonomy" id="39272"/>
    <lineage>
        <taxon>Eukaryota</taxon>
        <taxon>Metazoa</taxon>
        <taxon>Ecdysozoa</taxon>
        <taxon>Arthropoda</taxon>
        <taxon>Hexapoda</taxon>
        <taxon>Collembola</taxon>
        <taxon>Symphypleona</taxon>
        <taxon>Sminthuridae</taxon>
        <taxon>Allacma</taxon>
    </lineage>
</organism>
<dbReference type="EMBL" id="CAJVCH010012012">
    <property type="protein sequence ID" value="CAG7672379.1"/>
    <property type="molecule type" value="Genomic_DNA"/>
</dbReference>
<sequence>DNNEVKAKCVTCQNSSESSSGFVKGSLHPTSNFTSHLQKYHHKEYKDYLIYKDSPTVKNKRAR</sequence>
<evidence type="ECO:0000313" key="1">
    <source>
        <dbReference type="EMBL" id="CAG7672379.1"/>
    </source>
</evidence>
<gene>
    <name evidence="1" type="ORF">AFUS01_LOCUS2110</name>
</gene>
<comment type="caution">
    <text evidence="1">The sequence shown here is derived from an EMBL/GenBank/DDBJ whole genome shotgun (WGS) entry which is preliminary data.</text>
</comment>
<feature type="non-terminal residue" evidence="1">
    <location>
        <position position="63"/>
    </location>
</feature>
<feature type="non-terminal residue" evidence="1">
    <location>
        <position position="1"/>
    </location>
</feature>
<reference evidence="1" key="1">
    <citation type="submission" date="2021-06" db="EMBL/GenBank/DDBJ databases">
        <authorList>
            <person name="Hodson N. C."/>
            <person name="Mongue J. A."/>
            <person name="Jaron S. K."/>
        </authorList>
    </citation>
    <scope>NUCLEOTIDE SEQUENCE</scope>
</reference>
<evidence type="ECO:0000313" key="2">
    <source>
        <dbReference type="Proteomes" id="UP000708208"/>
    </source>
</evidence>